<keyword evidence="4" id="KW-1185">Reference proteome</keyword>
<keyword evidence="2" id="KW-0677">Repeat</keyword>
<comment type="caution">
    <text evidence="3">The sequence shown here is derived from an EMBL/GenBank/DDBJ whole genome shotgun (WGS) entry which is preliminary data.</text>
</comment>
<dbReference type="Gene3D" id="2.120.10.80">
    <property type="entry name" value="Kelch-type beta propeller"/>
    <property type="match status" value="1"/>
</dbReference>
<organism evidence="3 4">
    <name type="scientific">Fasciolopsis buskii</name>
    <dbReference type="NCBI Taxonomy" id="27845"/>
    <lineage>
        <taxon>Eukaryota</taxon>
        <taxon>Metazoa</taxon>
        <taxon>Spiralia</taxon>
        <taxon>Lophotrochozoa</taxon>
        <taxon>Platyhelminthes</taxon>
        <taxon>Trematoda</taxon>
        <taxon>Digenea</taxon>
        <taxon>Plagiorchiida</taxon>
        <taxon>Echinostomata</taxon>
        <taxon>Echinostomatoidea</taxon>
        <taxon>Fasciolidae</taxon>
        <taxon>Fasciolopsis</taxon>
    </lineage>
</organism>
<evidence type="ECO:0000256" key="2">
    <source>
        <dbReference type="ARBA" id="ARBA00022737"/>
    </source>
</evidence>
<dbReference type="OrthoDB" id="7676067at2759"/>
<evidence type="ECO:0000313" key="4">
    <source>
        <dbReference type="Proteomes" id="UP000728185"/>
    </source>
</evidence>
<dbReference type="InterPro" id="IPR015915">
    <property type="entry name" value="Kelch-typ_b-propeller"/>
</dbReference>
<keyword evidence="1" id="KW-0880">Kelch repeat</keyword>
<dbReference type="InterPro" id="IPR052125">
    <property type="entry name" value="KLHDC10"/>
</dbReference>
<dbReference type="PANTHER" id="PTHR46428">
    <property type="entry name" value="KELCH DOMAIN-CONTAINING PROTEIN 10"/>
    <property type="match status" value="1"/>
</dbReference>
<dbReference type="EMBL" id="LUCM01010566">
    <property type="protein sequence ID" value="KAA0185291.1"/>
    <property type="molecule type" value="Genomic_DNA"/>
</dbReference>
<dbReference type="Proteomes" id="UP000728185">
    <property type="component" value="Unassembled WGS sequence"/>
</dbReference>
<dbReference type="SUPFAM" id="SSF117281">
    <property type="entry name" value="Kelch motif"/>
    <property type="match status" value="1"/>
</dbReference>
<evidence type="ECO:0000256" key="1">
    <source>
        <dbReference type="ARBA" id="ARBA00022441"/>
    </source>
</evidence>
<accession>A0A8E0RK33</accession>
<proteinExistence type="predicted"/>
<dbReference type="PANTHER" id="PTHR46428:SF1">
    <property type="entry name" value="KELCH DOMAIN-CONTAINING PROTEIN 10"/>
    <property type="match status" value="1"/>
</dbReference>
<protein>
    <submittedName>
        <fullName evidence="3">Uncharacterized protein</fullName>
    </submittedName>
</protein>
<dbReference type="AlphaFoldDB" id="A0A8E0RK33"/>
<name>A0A8E0RK33_9TREM</name>
<dbReference type="GO" id="GO:0032874">
    <property type="term" value="P:positive regulation of stress-activated MAPK cascade"/>
    <property type="evidence" value="ECO:0007669"/>
    <property type="project" value="TreeGrafter"/>
</dbReference>
<reference evidence="3" key="1">
    <citation type="submission" date="2019-05" db="EMBL/GenBank/DDBJ databases">
        <title>Annotation for the trematode Fasciolopsis buski.</title>
        <authorList>
            <person name="Choi Y.-J."/>
        </authorList>
    </citation>
    <scope>NUCLEOTIDE SEQUENCE</scope>
    <source>
        <strain evidence="3">HT</strain>
        <tissue evidence="3">Whole worm</tissue>
    </source>
</reference>
<sequence>MADDGNIYAIGGYIQFPDRLIVKGEEHGTYYFHTVCPLRHTAIVHGGTGTNFGKFIDNSLSVLDFRSLTSCTLSSAPKDNISRNVPLPTYGHTLSYAIVDGEPFLYKVGGAMGATYTMNVYRYSLHLKVWERIYHSGDSTNLHPENR</sequence>
<evidence type="ECO:0000313" key="3">
    <source>
        <dbReference type="EMBL" id="KAA0185291.1"/>
    </source>
</evidence>
<gene>
    <name evidence="3" type="ORF">FBUS_04151</name>
</gene>